<dbReference type="Pfam" id="PF13516">
    <property type="entry name" value="LRR_6"/>
    <property type="match status" value="1"/>
</dbReference>
<dbReference type="AlphaFoldDB" id="A0A251T373"/>
<dbReference type="EMBL" id="CM007901">
    <property type="protein sequence ID" value="OTG05273.1"/>
    <property type="molecule type" value="Genomic_DNA"/>
</dbReference>
<organism evidence="3 4">
    <name type="scientific">Helianthus annuus</name>
    <name type="common">Common sunflower</name>
    <dbReference type="NCBI Taxonomy" id="4232"/>
    <lineage>
        <taxon>Eukaryota</taxon>
        <taxon>Viridiplantae</taxon>
        <taxon>Streptophyta</taxon>
        <taxon>Embryophyta</taxon>
        <taxon>Tracheophyta</taxon>
        <taxon>Spermatophyta</taxon>
        <taxon>Magnoliopsida</taxon>
        <taxon>eudicotyledons</taxon>
        <taxon>Gunneridae</taxon>
        <taxon>Pentapetalae</taxon>
        <taxon>asterids</taxon>
        <taxon>campanulids</taxon>
        <taxon>Asterales</taxon>
        <taxon>Asteraceae</taxon>
        <taxon>Asteroideae</taxon>
        <taxon>Heliantheae alliance</taxon>
        <taxon>Heliantheae</taxon>
        <taxon>Helianthus</taxon>
    </lineage>
</organism>
<evidence type="ECO:0000313" key="2">
    <source>
        <dbReference type="EMBL" id="KAF5778186.1"/>
    </source>
</evidence>
<dbReference type="InterPro" id="IPR001611">
    <property type="entry name" value="Leu-rich_rpt"/>
</dbReference>
<dbReference type="PANTHER" id="PTHR13318:SF279">
    <property type="entry name" value="LEUCINE-RICH REPEAT DOMAIN SUPERFAMILY"/>
    <property type="match status" value="1"/>
</dbReference>
<dbReference type="PANTHER" id="PTHR13318">
    <property type="entry name" value="PARTNER OF PAIRED, ISOFORM B-RELATED"/>
    <property type="match status" value="1"/>
</dbReference>
<dbReference type="EMBL" id="MNCJ02000327">
    <property type="protein sequence ID" value="KAF5778186.1"/>
    <property type="molecule type" value="Genomic_DNA"/>
</dbReference>
<reference evidence="3" key="2">
    <citation type="submission" date="2017-02" db="EMBL/GenBank/DDBJ databases">
        <title>Sunflower complete genome.</title>
        <authorList>
            <person name="Langlade N."/>
            <person name="Munos S."/>
        </authorList>
    </citation>
    <scope>NUCLEOTIDE SEQUENCE [LARGE SCALE GENOMIC DNA]</scope>
    <source>
        <tissue evidence="3">Leaves</tissue>
    </source>
</reference>
<accession>A0A251T373</accession>
<proteinExistence type="predicted"/>
<evidence type="ECO:0000313" key="3">
    <source>
        <dbReference type="EMBL" id="OTG05273.1"/>
    </source>
</evidence>
<dbReference type="Gene3D" id="3.80.10.10">
    <property type="entry name" value="Ribonuclease Inhibitor"/>
    <property type="match status" value="2"/>
</dbReference>
<reference evidence="2" key="3">
    <citation type="submission" date="2020-06" db="EMBL/GenBank/DDBJ databases">
        <title>Helianthus annuus Genome sequencing and assembly Release 2.</title>
        <authorList>
            <person name="Gouzy J."/>
            <person name="Langlade N."/>
            <person name="Munos S."/>
        </authorList>
    </citation>
    <scope>NUCLEOTIDE SEQUENCE</scope>
    <source>
        <tissue evidence="2">Leaves</tissue>
    </source>
</reference>
<dbReference type="InParanoid" id="A0A251T373"/>
<dbReference type="SUPFAM" id="SSF52047">
    <property type="entry name" value="RNI-like"/>
    <property type="match status" value="1"/>
</dbReference>
<dbReference type="STRING" id="4232.A0A251T373"/>
<dbReference type="SMART" id="SM00367">
    <property type="entry name" value="LRR_CC"/>
    <property type="match status" value="6"/>
</dbReference>
<name>A0A251T373_HELAN</name>
<protein>
    <submittedName>
        <fullName evidence="2">Leucine-rich repeat domain superfamily</fullName>
    </submittedName>
    <submittedName>
        <fullName evidence="3">Putative leucine-rich repeat domain, L domain-like protein</fullName>
    </submittedName>
</protein>
<dbReference type="Gramene" id="mRNA:HanXRQr2_Chr12g0544571">
    <property type="protein sequence ID" value="CDS:HanXRQr2_Chr12g0544571.1"/>
    <property type="gene ID" value="HanXRQr2_Chr12g0544571"/>
</dbReference>
<dbReference type="GO" id="GO:0031146">
    <property type="term" value="P:SCF-dependent proteasomal ubiquitin-dependent protein catabolic process"/>
    <property type="evidence" value="ECO:0000318"/>
    <property type="project" value="GO_Central"/>
</dbReference>
<sequence length="244" mass="27256">MFSCFPLCSNRTDPTVTSCKNLIQLNLEGCLRVTDESLKAVGESCIRDLNLGGCYLITDLGLEYLADGDLKNCLQHLNMAECNQISDNGIIFLKSMAALTELSLSKCGVHVTNYAIADVLSHLSNIEILDLSWLVNVTDISLLAIGSKCVKLQKIILTGCEAISAEGLRAFSGHQTLKRLELFSCYNFSWEDVESVALTCTKLEYLGLMKRIKTPTPEFSFDYLQIQHNRCGIDWDEDSDFLFW</sequence>
<dbReference type="InterPro" id="IPR032675">
    <property type="entry name" value="LRR_dom_sf"/>
</dbReference>
<dbReference type="InterPro" id="IPR006553">
    <property type="entry name" value="Leu-rich_rpt_Cys-con_subtyp"/>
</dbReference>
<dbReference type="Proteomes" id="UP000215914">
    <property type="component" value="Chromosome 12"/>
</dbReference>
<dbReference type="GO" id="GO:0019005">
    <property type="term" value="C:SCF ubiquitin ligase complex"/>
    <property type="evidence" value="ECO:0000318"/>
    <property type="project" value="GO_Central"/>
</dbReference>
<dbReference type="Pfam" id="PF25372">
    <property type="entry name" value="DUF7885"/>
    <property type="match status" value="1"/>
</dbReference>
<keyword evidence="4" id="KW-1185">Reference proteome</keyword>
<dbReference type="OMA" id="LESCHIT"/>
<evidence type="ECO:0000313" key="4">
    <source>
        <dbReference type="Proteomes" id="UP000215914"/>
    </source>
</evidence>
<dbReference type="InterPro" id="IPR057207">
    <property type="entry name" value="FBXL15_LRR"/>
</dbReference>
<evidence type="ECO:0000259" key="1">
    <source>
        <dbReference type="Pfam" id="PF25372"/>
    </source>
</evidence>
<reference evidence="2 4" key="1">
    <citation type="journal article" date="2017" name="Nature">
        <title>The sunflower genome provides insights into oil metabolism, flowering and Asterid evolution.</title>
        <authorList>
            <person name="Badouin H."/>
            <person name="Gouzy J."/>
            <person name="Grassa C.J."/>
            <person name="Murat F."/>
            <person name="Staton S.E."/>
            <person name="Cottret L."/>
            <person name="Lelandais-Briere C."/>
            <person name="Owens G.L."/>
            <person name="Carrere S."/>
            <person name="Mayjonade B."/>
            <person name="Legrand L."/>
            <person name="Gill N."/>
            <person name="Kane N.C."/>
            <person name="Bowers J.E."/>
            <person name="Hubner S."/>
            <person name="Bellec A."/>
            <person name="Berard A."/>
            <person name="Berges H."/>
            <person name="Blanchet N."/>
            <person name="Boniface M.C."/>
            <person name="Brunel D."/>
            <person name="Catrice O."/>
            <person name="Chaidir N."/>
            <person name="Claudel C."/>
            <person name="Donnadieu C."/>
            <person name="Faraut T."/>
            <person name="Fievet G."/>
            <person name="Helmstetter N."/>
            <person name="King M."/>
            <person name="Knapp S.J."/>
            <person name="Lai Z."/>
            <person name="Le Paslier M.C."/>
            <person name="Lippi Y."/>
            <person name="Lorenzon L."/>
            <person name="Mandel J.R."/>
            <person name="Marage G."/>
            <person name="Marchand G."/>
            <person name="Marquand E."/>
            <person name="Bret-Mestries E."/>
            <person name="Morien E."/>
            <person name="Nambeesan S."/>
            <person name="Nguyen T."/>
            <person name="Pegot-Espagnet P."/>
            <person name="Pouilly N."/>
            <person name="Raftis F."/>
            <person name="Sallet E."/>
            <person name="Schiex T."/>
            <person name="Thomas J."/>
            <person name="Vandecasteele C."/>
            <person name="Vares D."/>
            <person name="Vear F."/>
            <person name="Vautrin S."/>
            <person name="Crespi M."/>
            <person name="Mangin B."/>
            <person name="Burke J.M."/>
            <person name="Salse J."/>
            <person name="Munos S."/>
            <person name="Vincourt P."/>
            <person name="Rieseberg L.H."/>
            <person name="Langlade N.B."/>
        </authorList>
    </citation>
    <scope>NUCLEOTIDE SEQUENCE [LARGE SCALE GENOMIC DNA]</scope>
    <source>
        <strain evidence="4">cv. SF193</strain>
        <tissue evidence="2">Leaves</tissue>
    </source>
</reference>
<gene>
    <name evidence="3" type="ORF">HannXRQ_Chr12g0371741</name>
    <name evidence="2" type="ORF">HanXRQr2_Chr12g0544571</name>
</gene>
<feature type="domain" description="F-box/LRR-repeat protein 15-like leucin rich repeat" evidence="1">
    <location>
        <begin position="4"/>
        <end position="93"/>
    </location>
</feature>